<accession>A0ABV4CQP4</accession>
<gene>
    <name evidence="1" type="ORF">AB8O55_28810</name>
</gene>
<proteinExistence type="predicted"/>
<dbReference type="EMBL" id="JBGEHV010000095">
    <property type="protein sequence ID" value="MEY8043429.1"/>
    <property type="molecule type" value="Genomic_DNA"/>
</dbReference>
<comment type="caution">
    <text evidence="1">The sequence shown here is derived from an EMBL/GenBank/DDBJ whole genome shotgun (WGS) entry which is preliminary data.</text>
</comment>
<keyword evidence="2" id="KW-1185">Reference proteome</keyword>
<dbReference type="RefSeq" id="WP_345359004.1">
    <property type="nucleotide sequence ID" value="NZ_BAABII010000004.1"/>
</dbReference>
<protein>
    <recommendedName>
        <fullName evidence="3">Extracellular solute-binding protein</fullName>
    </recommendedName>
</protein>
<name>A0ABV4CQP4_9PSEU</name>
<evidence type="ECO:0008006" key="3">
    <source>
        <dbReference type="Google" id="ProtNLM"/>
    </source>
</evidence>
<sequence>MSIRTTAIALTAVLCAALLGGAGYVRLCVANTNCAQAQVRVIAGSEKTPFFTDPRVRDALADHGLDVQVTGKGSRDLHDQLEGYDLAFPSSALAAERIIADRPGLRRESPFFSPMVVATYTDFAEALRQAGIARPGDRPGTWVFDVAAYLEQVRAGLRWQDIPGVRGQPASNGNLVLVTTTNPRSSNSAAMYIAITSNVWNGGRIAQPEDIPRLAPLIGEKLFAAQGTTGLTSEEPFDVYTAPLGKSRAPMVLLYEAQFIGARITDPGRITDDMVLMYPTPTVVADHSYVPLSPEGEELGRLLRDDPELIRLAVEHGFRPLKTETFTEVLREQDVTVPSQLDVVQAPAYDTLEGLIDAIQ</sequence>
<evidence type="ECO:0000313" key="1">
    <source>
        <dbReference type="EMBL" id="MEY8043429.1"/>
    </source>
</evidence>
<reference evidence="1 2" key="1">
    <citation type="submission" date="2024-08" db="EMBL/GenBank/DDBJ databases">
        <title>Genome mining of Saccharopolyspora cebuensis PGLac3 from Nigerian medicinal plant.</title>
        <authorList>
            <person name="Ezeobiora C.E."/>
            <person name="Igbokwe N.H."/>
            <person name="Amin D.H."/>
            <person name="Mendie U.E."/>
        </authorList>
    </citation>
    <scope>NUCLEOTIDE SEQUENCE [LARGE SCALE GENOMIC DNA]</scope>
    <source>
        <strain evidence="1 2">PGLac3</strain>
    </source>
</reference>
<organism evidence="1 2">
    <name type="scientific">Saccharopolyspora cebuensis</name>
    <dbReference type="NCBI Taxonomy" id="418759"/>
    <lineage>
        <taxon>Bacteria</taxon>
        <taxon>Bacillati</taxon>
        <taxon>Actinomycetota</taxon>
        <taxon>Actinomycetes</taxon>
        <taxon>Pseudonocardiales</taxon>
        <taxon>Pseudonocardiaceae</taxon>
        <taxon>Saccharopolyspora</taxon>
    </lineage>
</organism>
<dbReference type="Proteomes" id="UP001564626">
    <property type="component" value="Unassembled WGS sequence"/>
</dbReference>
<evidence type="ECO:0000313" key="2">
    <source>
        <dbReference type="Proteomes" id="UP001564626"/>
    </source>
</evidence>